<keyword evidence="4" id="KW-1185">Reference proteome</keyword>
<sequence>MRVNQIIAATATFAAVVLAPVLGATAAHAATPAPAAVVVAEDTPWGPTGDDTPWGPTGDDTPWGPTGA</sequence>
<evidence type="ECO:0000256" key="1">
    <source>
        <dbReference type="SAM" id="MobiDB-lite"/>
    </source>
</evidence>
<feature type="region of interest" description="Disordered" evidence="1">
    <location>
        <begin position="40"/>
        <end position="68"/>
    </location>
</feature>
<comment type="caution">
    <text evidence="3">The sequence shown here is derived from an EMBL/GenBank/DDBJ whole genome shotgun (WGS) entry which is preliminary data.</text>
</comment>
<feature type="signal peptide" evidence="2">
    <location>
        <begin position="1"/>
        <end position="29"/>
    </location>
</feature>
<keyword evidence="2" id="KW-0732">Signal</keyword>
<evidence type="ECO:0000256" key="2">
    <source>
        <dbReference type="SAM" id="SignalP"/>
    </source>
</evidence>
<organism evidence="3 4">
    <name type="scientific">Saccharothrix xinjiangensis</name>
    <dbReference type="NCBI Taxonomy" id="204798"/>
    <lineage>
        <taxon>Bacteria</taxon>
        <taxon>Bacillati</taxon>
        <taxon>Actinomycetota</taxon>
        <taxon>Actinomycetes</taxon>
        <taxon>Pseudonocardiales</taxon>
        <taxon>Pseudonocardiaceae</taxon>
        <taxon>Saccharothrix</taxon>
    </lineage>
</organism>
<proteinExistence type="predicted"/>
<feature type="chain" id="PRO_5045417360" evidence="2">
    <location>
        <begin position="30"/>
        <end position="68"/>
    </location>
</feature>
<evidence type="ECO:0000313" key="3">
    <source>
        <dbReference type="EMBL" id="MFC5053460.1"/>
    </source>
</evidence>
<dbReference type="RefSeq" id="WP_344039406.1">
    <property type="nucleotide sequence ID" value="NZ_BAAAKE010000016.1"/>
</dbReference>
<evidence type="ECO:0000313" key="4">
    <source>
        <dbReference type="Proteomes" id="UP001595833"/>
    </source>
</evidence>
<dbReference type="EMBL" id="JBHSJB010000006">
    <property type="protein sequence ID" value="MFC5053460.1"/>
    <property type="molecule type" value="Genomic_DNA"/>
</dbReference>
<dbReference type="Proteomes" id="UP001595833">
    <property type="component" value="Unassembled WGS sequence"/>
</dbReference>
<protein>
    <submittedName>
        <fullName evidence="3">Uncharacterized protein</fullName>
    </submittedName>
</protein>
<reference evidence="4" key="1">
    <citation type="journal article" date="2019" name="Int. J. Syst. Evol. Microbiol.">
        <title>The Global Catalogue of Microorganisms (GCM) 10K type strain sequencing project: providing services to taxonomists for standard genome sequencing and annotation.</title>
        <authorList>
            <consortium name="The Broad Institute Genomics Platform"/>
            <consortium name="The Broad Institute Genome Sequencing Center for Infectious Disease"/>
            <person name="Wu L."/>
            <person name="Ma J."/>
        </authorList>
    </citation>
    <scope>NUCLEOTIDE SEQUENCE [LARGE SCALE GENOMIC DNA]</scope>
    <source>
        <strain evidence="4">KCTC 12848</strain>
    </source>
</reference>
<name>A0ABV9XT43_9PSEU</name>
<gene>
    <name evidence="3" type="ORF">ACFPFM_06780</name>
</gene>
<accession>A0ABV9XT43</accession>